<feature type="compositionally biased region" description="Low complexity" evidence="5">
    <location>
        <begin position="347"/>
        <end position="367"/>
    </location>
</feature>
<evidence type="ECO:0000256" key="2">
    <source>
        <dbReference type="ARBA" id="ARBA00004496"/>
    </source>
</evidence>
<feature type="region of interest" description="Disordered" evidence="5">
    <location>
        <begin position="255"/>
        <end position="302"/>
    </location>
</feature>
<reference evidence="7" key="2">
    <citation type="submission" date="2023-05" db="EMBL/GenBank/DDBJ databases">
        <authorList>
            <consortium name="Lawrence Berkeley National Laboratory"/>
            <person name="Steindorff A."/>
            <person name="Hensen N."/>
            <person name="Bonometti L."/>
            <person name="Westerberg I."/>
            <person name="Brannstrom I.O."/>
            <person name="Guillou S."/>
            <person name="Cros-Aarteil S."/>
            <person name="Calhoun S."/>
            <person name="Haridas S."/>
            <person name="Kuo A."/>
            <person name="Mondo S."/>
            <person name="Pangilinan J."/>
            <person name="Riley R."/>
            <person name="Labutti K."/>
            <person name="Andreopoulos B."/>
            <person name="Lipzen A."/>
            <person name="Chen C."/>
            <person name="Yanf M."/>
            <person name="Daum C."/>
            <person name="Ng V."/>
            <person name="Clum A."/>
            <person name="Ohm R."/>
            <person name="Martin F."/>
            <person name="Silar P."/>
            <person name="Natvig D."/>
            <person name="Lalanne C."/>
            <person name="Gautier V."/>
            <person name="Ament-Velasquez S.L."/>
            <person name="Kruys A."/>
            <person name="Hutchinson M.I."/>
            <person name="Powell A.J."/>
            <person name="Barry K."/>
            <person name="Miller A.N."/>
            <person name="Grigoriev I.V."/>
            <person name="Debuchy R."/>
            <person name="Gladieux P."/>
            <person name="Thoren M.H."/>
            <person name="Johannesson H."/>
        </authorList>
    </citation>
    <scope>NUCLEOTIDE SEQUENCE</scope>
    <source>
        <strain evidence="7">CBS 990.96</strain>
    </source>
</reference>
<dbReference type="SUPFAM" id="SSF57959">
    <property type="entry name" value="Leucine zipper domain"/>
    <property type="match status" value="1"/>
</dbReference>
<dbReference type="Pfam" id="PF08601">
    <property type="entry name" value="PAP1"/>
    <property type="match status" value="2"/>
</dbReference>
<protein>
    <submittedName>
        <fullName evidence="7">Transcription factor PAP1-domain-containing protein</fullName>
    </submittedName>
</protein>
<dbReference type="InterPro" id="IPR046347">
    <property type="entry name" value="bZIP_sf"/>
</dbReference>
<keyword evidence="3" id="KW-0539">Nucleus</keyword>
<accession>A0AAN7H6A0</accession>
<dbReference type="Gene3D" id="1.20.5.170">
    <property type="match status" value="1"/>
</dbReference>
<dbReference type="GO" id="GO:0034599">
    <property type="term" value="P:cellular response to oxidative stress"/>
    <property type="evidence" value="ECO:0007669"/>
    <property type="project" value="UniProtKB-ARBA"/>
</dbReference>
<evidence type="ECO:0000256" key="1">
    <source>
        <dbReference type="ARBA" id="ARBA00004123"/>
    </source>
</evidence>
<dbReference type="Gene3D" id="1.10.238.100">
    <property type="entry name" value="YAP1 redox domain. Chain B"/>
    <property type="match status" value="1"/>
</dbReference>
<feature type="compositionally biased region" description="Polar residues" evidence="5">
    <location>
        <begin position="27"/>
        <end position="60"/>
    </location>
</feature>
<dbReference type="AlphaFoldDB" id="A0AAN7H6A0"/>
<feature type="compositionally biased region" description="Basic and acidic residues" evidence="5">
    <location>
        <begin position="164"/>
        <end position="173"/>
    </location>
</feature>
<reference evidence="7" key="1">
    <citation type="journal article" date="2023" name="Mol. Phylogenet. Evol.">
        <title>Genome-scale phylogeny and comparative genomics of the fungal order Sordariales.</title>
        <authorList>
            <person name="Hensen N."/>
            <person name="Bonometti L."/>
            <person name="Westerberg I."/>
            <person name="Brannstrom I.O."/>
            <person name="Guillou S."/>
            <person name="Cros-Aarteil S."/>
            <person name="Calhoun S."/>
            <person name="Haridas S."/>
            <person name="Kuo A."/>
            <person name="Mondo S."/>
            <person name="Pangilinan J."/>
            <person name="Riley R."/>
            <person name="LaButti K."/>
            <person name="Andreopoulos B."/>
            <person name="Lipzen A."/>
            <person name="Chen C."/>
            <person name="Yan M."/>
            <person name="Daum C."/>
            <person name="Ng V."/>
            <person name="Clum A."/>
            <person name="Steindorff A."/>
            <person name="Ohm R.A."/>
            <person name="Martin F."/>
            <person name="Silar P."/>
            <person name="Natvig D.O."/>
            <person name="Lalanne C."/>
            <person name="Gautier V."/>
            <person name="Ament-Velasquez S.L."/>
            <person name="Kruys A."/>
            <person name="Hutchinson M.I."/>
            <person name="Powell A.J."/>
            <person name="Barry K."/>
            <person name="Miller A.N."/>
            <person name="Grigoriev I.V."/>
            <person name="Debuchy R."/>
            <person name="Gladieux P."/>
            <person name="Hiltunen Thoren M."/>
            <person name="Johannesson H."/>
        </authorList>
    </citation>
    <scope>NUCLEOTIDE SEQUENCE</scope>
    <source>
        <strain evidence="7">CBS 990.96</strain>
    </source>
</reference>
<dbReference type="InterPro" id="IPR050936">
    <property type="entry name" value="AP-1-like"/>
</dbReference>
<evidence type="ECO:0000256" key="5">
    <source>
        <dbReference type="SAM" id="MobiDB-lite"/>
    </source>
</evidence>
<name>A0AAN7H6A0_9PEZI</name>
<dbReference type="SUPFAM" id="SSF111430">
    <property type="entry name" value="YAP1 redox domain"/>
    <property type="match status" value="1"/>
</dbReference>
<dbReference type="PANTHER" id="PTHR40621:SF6">
    <property type="entry name" value="AP-1-LIKE TRANSCRIPTION FACTOR YAP1-RELATED"/>
    <property type="match status" value="1"/>
</dbReference>
<feature type="compositionally biased region" description="Basic and acidic residues" evidence="5">
    <location>
        <begin position="101"/>
        <end position="118"/>
    </location>
</feature>
<evidence type="ECO:0000259" key="6">
    <source>
        <dbReference type="PROSITE" id="PS50217"/>
    </source>
</evidence>
<proteinExistence type="inferred from homology"/>
<dbReference type="PROSITE" id="PS00036">
    <property type="entry name" value="BZIP_BASIC"/>
    <property type="match status" value="1"/>
</dbReference>
<dbReference type="FunFam" id="1.20.5.170:FF:000067">
    <property type="entry name" value="BZIP transcription factor"/>
    <property type="match status" value="1"/>
</dbReference>
<evidence type="ECO:0000256" key="4">
    <source>
        <dbReference type="ARBA" id="ARBA00038132"/>
    </source>
</evidence>
<keyword evidence="8" id="KW-1185">Reference proteome</keyword>
<evidence type="ECO:0000256" key="3">
    <source>
        <dbReference type="ARBA" id="ARBA00023242"/>
    </source>
</evidence>
<dbReference type="GO" id="GO:0000976">
    <property type="term" value="F:transcription cis-regulatory region binding"/>
    <property type="evidence" value="ECO:0007669"/>
    <property type="project" value="InterPro"/>
</dbReference>
<evidence type="ECO:0000313" key="7">
    <source>
        <dbReference type="EMBL" id="KAK4229384.1"/>
    </source>
</evidence>
<dbReference type="InterPro" id="IPR004827">
    <property type="entry name" value="bZIP"/>
</dbReference>
<dbReference type="InterPro" id="IPR023167">
    <property type="entry name" value="Yap1_redox_dom_sf"/>
</dbReference>
<gene>
    <name evidence="7" type="ORF">QBC38DRAFT_521242</name>
</gene>
<dbReference type="Pfam" id="PF00170">
    <property type="entry name" value="bZIP_1"/>
    <property type="match status" value="1"/>
</dbReference>
<dbReference type="CDD" id="cd14688">
    <property type="entry name" value="bZIP_YAP"/>
    <property type="match status" value="1"/>
</dbReference>
<organism evidence="7 8">
    <name type="scientific">Podospora fimiseda</name>
    <dbReference type="NCBI Taxonomy" id="252190"/>
    <lineage>
        <taxon>Eukaryota</taxon>
        <taxon>Fungi</taxon>
        <taxon>Dikarya</taxon>
        <taxon>Ascomycota</taxon>
        <taxon>Pezizomycotina</taxon>
        <taxon>Sordariomycetes</taxon>
        <taxon>Sordariomycetidae</taxon>
        <taxon>Sordariales</taxon>
        <taxon>Podosporaceae</taxon>
        <taxon>Podospora</taxon>
    </lineage>
</organism>
<sequence>MTSARNPLHDFMLTPQQQNLLFAALNSNRKGPTTASNMSPLQFNGSPLQGSDTFGGSFQGSPEFDVDYDITGADTSFDFPFGDPSQPKMIGDLPGTASDASKSDSAENTESPDKRSHPDDDEEENPGAKRRESEDKVAKKPGRKPLTTEPTSKRKAQNRAAQRAFRERKEKHLKELETKVEELEKASEASNREKELLRSKIDKMTVELNEYKKRVSALANGSRPSYPGSVPPFGSSFVQNLNDVNFQFEFPKFGQLPGPGKFNTKKASTPSTQRSNSGQLSPTEKTKDSASPTNSSSYSQVGLDSQTRNDIANMTSGLFSPPLSTTGYGMNGGSISLDSQFNGNGGATSTSSPSASSNSNMGGASSSCGTSPEPFTQSPVGFKPVDTLSTIGEEYSGFNNSSQDFGFGNIDPNMDMSWLPQTDFQFEPQLFGDYREPQENVLSQGLDDSFFNDALNVDFVTPYNLPITAEASDPKPGILDQIDAAKCEDLLTPSGNLLTCNKIWEKLQNCPKVQNGDFDLDGLCSDLQKKAKCSGGGAVVDEADFKNVMKKYLCKDEKESTEAATTQQTNI</sequence>
<comment type="similarity">
    <text evidence="4">Belongs to the bZIP family. YAP subfamily.</text>
</comment>
<dbReference type="SMART" id="SM00338">
    <property type="entry name" value="BRLZ"/>
    <property type="match status" value="1"/>
</dbReference>
<dbReference type="EMBL" id="MU865309">
    <property type="protein sequence ID" value="KAK4229384.1"/>
    <property type="molecule type" value="Genomic_DNA"/>
</dbReference>
<evidence type="ECO:0000313" key="8">
    <source>
        <dbReference type="Proteomes" id="UP001301958"/>
    </source>
</evidence>
<feature type="region of interest" description="Disordered" evidence="5">
    <location>
        <begin position="27"/>
        <end position="173"/>
    </location>
</feature>
<comment type="subcellular location">
    <subcellularLocation>
        <location evidence="2">Cytoplasm</location>
    </subcellularLocation>
    <subcellularLocation>
        <location evidence="1">Nucleus</location>
    </subcellularLocation>
</comment>
<dbReference type="PANTHER" id="PTHR40621">
    <property type="entry name" value="TRANSCRIPTION FACTOR KAPC-RELATED"/>
    <property type="match status" value="1"/>
</dbReference>
<dbReference type="Proteomes" id="UP001301958">
    <property type="component" value="Unassembled WGS sequence"/>
</dbReference>
<dbReference type="GO" id="GO:0005737">
    <property type="term" value="C:cytoplasm"/>
    <property type="evidence" value="ECO:0007669"/>
    <property type="project" value="UniProtKB-SubCell"/>
</dbReference>
<dbReference type="GO" id="GO:0001228">
    <property type="term" value="F:DNA-binding transcription activator activity, RNA polymerase II-specific"/>
    <property type="evidence" value="ECO:0007669"/>
    <property type="project" value="TreeGrafter"/>
</dbReference>
<dbReference type="GO" id="GO:0090575">
    <property type="term" value="C:RNA polymerase II transcription regulator complex"/>
    <property type="evidence" value="ECO:0007669"/>
    <property type="project" value="TreeGrafter"/>
</dbReference>
<comment type="caution">
    <text evidence="7">The sequence shown here is derived from an EMBL/GenBank/DDBJ whole genome shotgun (WGS) entry which is preliminary data.</text>
</comment>
<dbReference type="PROSITE" id="PS50217">
    <property type="entry name" value="BZIP"/>
    <property type="match status" value="1"/>
</dbReference>
<feature type="compositionally biased region" description="Polar residues" evidence="5">
    <location>
        <begin position="368"/>
        <end position="379"/>
    </location>
</feature>
<dbReference type="InterPro" id="IPR013910">
    <property type="entry name" value="TF_PAP1"/>
</dbReference>
<feature type="domain" description="BZIP" evidence="6">
    <location>
        <begin position="148"/>
        <end position="211"/>
    </location>
</feature>
<feature type="region of interest" description="Disordered" evidence="5">
    <location>
        <begin position="339"/>
        <end position="384"/>
    </location>
</feature>
<feature type="compositionally biased region" description="Polar residues" evidence="5">
    <location>
        <begin position="265"/>
        <end position="302"/>
    </location>
</feature>
<feature type="compositionally biased region" description="Basic and acidic residues" evidence="5">
    <location>
        <begin position="126"/>
        <end position="138"/>
    </location>
</feature>